<dbReference type="RefSeq" id="XP_024340467.1">
    <property type="nucleotide sequence ID" value="XM_024480680.1"/>
</dbReference>
<dbReference type="AlphaFoldDB" id="A0A1X6N5H7"/>
<dbReference type="Proteomes" id="UP000194127">
    <property type="component" value="Unassembled WGS sequence"/>
</dbReference>
<evidence type="ECO:0000313" key="1">
    <source>
        <dbReference type="EMBL" id="OSX63673.1"/>
    </source>
</evidence>
<dbReference type="GeneID" id="36325630"/>
<evidence type="ECO:0000313" key="2">
    <source>
        <dbReference type="Proteomes" id="UP000194127"/>
    </source>
</evidence>
<gene>
    <name evidence="1" type="ORF">POSPLADRAFT_1055746</name>
</gene>
<sequence length="52" mass="5884">MRAFLHTSPCVDEAGLLQTVRLQASLKNELPPIPKYDNFSDNDFVSTTNECR</sequence>
<proteinExistence type="predicted"/>
<dbReference type="EMBL" id="KZ110595">
    <property type="protein sequence ID" value="OSX63673.1"/>
    <property type="molecule type" value="Genomic_DNA"/>
</dbReference>
<organism evidence="1 2">
    <name type="scientific">Postia placenta MAD-698-R-SB12</name>
    <dbReference type="NCBI Taxonomy" id="670580"/>
    <lineage>
        <taxon>Eukaryota</taxon>
        <taxon>Fungi</taxon>
        <taxon>Dikarya</taxon>
        <taxon>Basidiomycota</taxon>
        <taxon>Agaricomycotina</taxon>
        <taxon>Agaricomycetes</taxon>
        <taxon>Polyporales</taxon>
        <taxon>Adustoporiaceae</taxon>
        <taxon>Rhodonia</taxon>
    </lineage>
</organism>
<accession>A0A1X6N5H7</accession>
<protein>
    <submittedName>
        <fullName evidence="1">Uncharacterized protein</fullName>
    </submittedName>
</protein>
<reference evidence="1 2" key="1">
    <citation type="submission" date="2017-04" db="EMBL/GenBank/DDBJ databases">
        <title>Genome Sequence of the Model Brown-Rot Fungus Postia placenta SB12.</title>
        <authorList>
            <consortium name="DOE Joint Genome Institute"/>
            <person name="Gaskell J."/>
            <person name="Kersten P."/>
            <person name="Larrondo L.F."/>
            <person name="Canessa P."/>
            <person name="Martinez D."/>
            <person name="Hibbett D."/>
            <person name="Schmoll M."/>
            <person name="Kubicek C.P."/>
            <person name="Martinez A.T."/>
            <person name="Yadav J."/>
            <person name="Master E."/>
            <person name="Magnuson J.K."/>
            <person name="James T."/>
            <person name="Yaver D."/>
            <person name="Berka R."/>
            <person name="Labutti K."/>
            <person name="Lipzen A."/>
            <person name="Aerts A."/>
            <person name="Barry K."/>
            <person name="Henrissat B."/>
            <person name="Blanchette R."/>
            <person name="Grigoriev I."/>
            <person name="Cullen D."/>
        </authorList>
    </citation>
    <scope>NUCLEOTIDE SEQUENCE [LARGE SCALE GENOMIC DNA]</scope>
    <source>
        <strain evidence="1 2">MAD-698-R-SB12</strain>
    </source>
</reference>
<name>A0A1X6N5H7_9APHY</name>
<keyword evidence="2" id="KW-1185">Reference proteome</keyword>